<feature type="signal peptide" evidence="1">
    <location>
        <begin position="1"/>
        <end position="25"/>
    </location>
</feature>
<sequence length="81" mass="9436">MRSFSNFRWLLMMMVLLAKRRLLRSAGLFRKSTSNSRTPCSSGSTWTRLQLPSRARLGRTTRSRMLVLSDDHQSRSSNQFL</sequence>
<feature type="non-terminal residue" evidence="2">
    <location>
        <position position="81"/>
    </location>
</feature>
<protein>
    <recommendedName>
        <fullName evidence="4">Secreted protein</fullName>
    </recommendedName>
</protein>
<name>A0A7J6TRR2_PEROL</name>
<evidence type="ECO:0000313" key="3">
    <source>
        <dbReference type="Proteomes" id="UP000574390"/>
    </source>
</evidence>
<dbReference type="AlphaFoldDB" id="A0A7J6TRR2"/>
<reference evidence="2 3" key="1">
    <citation type="submission" date="2020-04" db="EMBL/GenBank/DDBJ databases">
        <title>Perkinsus olseni comparative genomics.</title>
        <authorList>
            <person name="Bogema D.R."/>
        </authorList>
    </citation>
    <scope>NUCLEOTIDE SEQUENCE [LARGE SCALE GENOMIC DNA]</scope>
    <source>
        <strain evidence="2">ATCC PRA-205</strain>
    </source>
</reference>
<dbReference type="EMBL" id="JABANM010005533">
    <property type="protein sequence ID" value="KAF4747457.1"/>
    <property type="molecule type" value="Genomic_DNA"/>
</dbReference>
<accession>A0A7J6TRR2</accession>
<keyword evidence="1" id="KW-0732">Signal</keyword>
<dbReference type="Proteomes" id="UP000574390">
    <property type="component" value="Unassembled WGS sequence"/>
</dbReference>
<evidence type="ECO:0000313" key="2">
    <source>
        <dbReference type="EMBL" id="KAF4747457.1"/>
    </source>
</evidence>
<organism evidence="2 3">
    <name type="scientific">Perkinsus olseni</name>
    <name type="common">Perkinsus atlanticus</name>
    <dbReference type="NCBI Taxonomy" id="32597"/>
    <lineage>
        <taxon>Eukaryota</taxon>
        <taxon>Sar</taxon>
        <taxon>Alveolata</taxon>
        <taxon>Perkinsozoa</taxon>
        <taxon>Perkinsea</taxon>
        <taxon>Perkinsida</taxon>
        <taxon>Perkinsidae</taxon>
        <taxon>Perkinsus</taxon>
    </lineage>
</organism>
<evidence type="ECO:0000256" key="1">
    <source>
        <dbReference type="SAM" id="SignalP"/>
    </source>
</evidence>
<feature type="chain" id="PRO_5029765789" description="Secreted protein" evidence="1">
    <location>
        <begin position="26"/>
        <end position="81"/>
    </location>
</feature>
<gene>
    <name evidence="2" type="ORF">FOZ62_028751</name>
</gene>
<proteinExistence type="predicted"/>
<comment type="caution">
    <text evidence="2">The sequence shown here is derived from an EMBL/GenBank/DDBJ whole genome shotgun (WGS) entry which is preliminary data.</text>
</comment>
<evidence type="ECO:0008006" key="4">
    <source>
        <dbReference type="Google" id="ProtNLM"/>
    </source>
</evidence>